<dbReference type="AlphaFoldDB" id="A0A5C3DW38"/>
<sequence length="840" mass="91583">MFGAPDDISCISQNTYSDMMPTISDSDLVRDAKQVHWHPLPFIPDTATTSVHSHSKDTLIGPDSGSSTKSGRGLRNFKAKIRAVARFLSSPSKGRGDSMVAAAVSAKGFPIAGQNVQSGDVPAPESNLFNGYGEMRAQRPESAPNFGVQVDVGQQECLPAIETLRERLDTQQEWVNRPPPPPQPPQQLFRSDSPVKPPSNAILAKKRHPNGPEIGIGLVRPEPPRTRSGTPHPALVVAPQQLLPPAVRVVSRPLPPTPALPSLSHQDDRSIQHKLGGSGLTNLHNSPTQPPVGRGNVTHVDAAPAQLERLPSRRRPQQLLDANRLAEELESLVSTTTRKPKSIFSSASTSTRIADSSMEAVCHWRPQEEDHSALLTPLPSKPSQTIARKHGRPKESTKSSLHVETSEESEAVHRIQKWRVHIKHAPSMVSSKVASAHSGFDAEEKDDDDGISSHLTSVSRSPLSKGSAGREDAEVDPDKTPTLRARRVNRLGVEPAQAYKASPSSKGSKKSPSAPSQTARASKKVDDVISVHLGTNHIARLSDSQFDRLARATEGPSPPLPTTIPREELYLHPNPDDERRSSFENPPPTTLSVLERRAVPHIDTLDQMIRRHPDKMYEVFRKRPGLMLVVLLRCKVEDRLSQVDVSTQAAMDPAPASSGVGFKQKQDCISLLEESLIDLHFDNDEEEEQEVLQPIPLQGLEELESFEPEYPPTAMPSIIVSQHHTGSNAASLARSKTADTSSSKSHATSHIGMNEKARVVGAAMVGEIAPRTEAALQEMVSRLEQAGELCSVQQTLLSIQDKLMDTKADQSRLWGRLSALEQRLFSQDNTPNTSASFTLV</sequence>
<feature type="compositionally biased region" description="Polar residues" evidence="1">
    <location>
        <begin position="453"/>
        <end position="464"/>
    </location>
</feature>
<feature type="compositionally biased region" description="Basic and acidic residues" evidence="1">
    <location>
        <begin position="565"/>
        <end position="582"/>
    </location>
</feature>
<feature type="region of interest" description="Disordered" evidence="1">
    <location>
        <begin position="173"/>
        <end position="214"/>
    </location>
</feature>
<protein>
    <submittedName>
        <fullName evidence="2">Uncharacterized protein</fullName>
    </submittedName>
</protein>
<dbReference type="OrthoDB" id="2552656at2759"/>
<evidence type="ECO:0000313" key="2">
    <source>
        <dbReference type="EMBL" id="SPO22428.1"/>
    </source>
</evidence>
<evidence type="ECO:0000313" key="3">
    <source>
        <dbReference type="Proteomes" id="UP000324022"/>
    </source>
</evidence>
<gene>
    <name evidence="2" type="ORF">UTRI_01106</name>
</gene>
<accession>A0A5C3DW38</accession>
<feature type="compositionally biased region" description="Acidic residues" evidence="1">
    <location>
        <begin position="441"/>
        <end position="450"/>
    </location>
</feature>
<dbReference type="Proteomes" id="UP000324022">
    <property type="component" value="Unassembled WGS sequence"/>
</dbReference>
<keyword evidence="3" id="KW-1185">Reference proteome</keyword>
<feature type="region of interest" description="Disordered" evidence="1">
    <location>
        <begin position="551"/>
        <end position="590"/>
    </location>
</feature>
<feature type="compositionally biased region" description="Low complexity" evidence="1">
    <location>
        <begin position="500"/>
        <end position="516"/>
    </location>
</feature>
<reference evidence="2 3" key="1">
    <citation type="submission" date="2018-03" db="EMBL/GenBank/DDBJ databases">
        <authorList>
            <person name="Guldener U."/>
        </authorList>
    </citation>
    <scope>NUCLEOTIDE SEQUENCE [LARGE SCALE GENOMIC DNA]</scope>
    <source>
        <strain evidence="2 3">NBRC100155</strain>
    </source>
</reference>
<evidence type="ECO:0000256" key="1">
    <source>
        <dbReference type="SAM" id="MobiDB-lite"/>
    </source>
</evidence>
<dbReference type="EMBL" id="OOIN01000004">
    <property type="protein sequence ID" value="SPO22428.1"/>
    <property type="molecule type" value="Genomic_DNA"/>
</dbReference>
<feature type="region of interest" description="Disordered" evidence="1">
    <location>
        <begin position="46"/>
        <end position="72"/>
    </location>
</feature>
<feature type="compositionally biased region" description="Polar residues" evidence="1">
    <location>
        <begin position="738"/>
        <end position="748"/>
    </location>
</feature>
<feature type="compositionally biased region" description="Basic and acidic residues" evidence="1">
    <location>
        <begin position="468"/>
        <end position="481"/>
    </location>
</feature>
<name>A0A5C3DW38_9BASI</name>
<organism evidence="2 3">
    <name type="scientific">Ustilago trichophora</name>
    <dbReference type="NCBI Taxonomy" id="86804"/>
    <lineage>
        <taxon>Eukaryota</taxon>
        <taxon>Fungi</taxon>
        <taxon>Dikarya</taxon>
        <taxon>Basidiomycota</taxon>
        <taxon>Ustilaginomycotina</taxon>
        <taxon>Ustilaginomycetes</taxon>
        <taxon>Ustilaginales</taxon>
        <taxon>Ustilaginaceae</taxon>
        <taxon>Ustilago</taxon>
    </lineage>
</organism>
<proteinExistence type="predicted"/>
<feature type="region of interest" description="Disordered" evidence="1">
    <location>
        <begin position="434"/>
        <end position="524"/>
    </location>
</feature>
<feature type="region of interest" description="Disordered" evidence="1">
    <location>
        <begin position="370"/>
        <end position="412"/>
    </location>
</feature>
<feature type="region of interest" description="Disordered" evidence="1">
    <location>
        <begin position="725"/>
        <end position="753"/>
    </location>
</feature>